<dbReference type="AlphaFoldDB" id="F4LXH2"/>
<protein>
    <recommendedName>
        <fullName evidence="4">ABC-2 type transporter</fullName>
    </recommendedName>
</protein>
<gene>
    <name evidence="2" type="ordered locus">TEPIRE1_0980</name>
</gene>
<dbReference type="OrthoDB" id="1903305at2"/>
<proteinExistence type="predicted"/>
<evidence type="ECO:0000256" key="1">
    <source>
        <dbReference type="SAM" id="Phobius"/>
    </source>
</evidence>
<dbReference type="STRING" id="1209989.TepRe1_0904"/>
<accession>F4LXH2</accession>
<dbReference type="KEGG" id="tep:TepRe1_0904"/>
<name>F4LXH2_TEPAE</name>
<sequence length="359" mass="41155">MKSFQLFGFECKTQIRNMTFLIILAIFSVFAVSQLTEIFHMPVKSEQDIQALEQSGDRDYIFVKNSEADLASNAVQFLKERIEDGSIPQNLAPQFDKVFKMLKNGIHSFDDVLSEMQNNETVSPWLLACKAQFGQRFGSVQEVNQMILSDLGNTGYSPKLYEKYVTYIQIIASLIIFPLFLFLFTRDYRHGMYEIVYMQPINSSKYLILRYLGAFIPLMLYLYGLGVILNLISAARFATMGYTYEYTLFLPYFMTYIFPTIFFLSSLLTVLILLIKKVTAVFPLYIIFVILNVTPNVFGPNGGWIKAISPIIRLDEVTGTIQATMVNRIIYLVLSMAFLAVACKIYKRLKTDLRKGITI</sequence>
<keyword evidence="3" id="KW-1185">Reference proteome</keyword>
<feature type="transmembrane region" description="Helical" evidence="1">
    <location>
        <begin position="329"/>
        <end position="346"/>
    </location>
</feature>
<dbReference type="EMBL" id="HF563609">
    <property type="protein sequence ID" value="CCP25702.1"/>
    <property type="molecule type" value="Genomic_DNA"/>
</dbReference>
<accession>L0S1P2</accession>
<feature type="transmembrane region" description="Helical" evidence="1">
    <location>
        <begin position="282"/>
        <end position="299"/>
    </location>
</feature>
<reference evidence="3" key="1">
    <citation type="journal article" date="2013" name="Genome Announc.">
        <title>First genome sequence of a syntrophic acetate-oxidizing bacterium, Tepidanaerobacter acetatoxydans strain Re1.</title>
        <authorList>
            <person name="Manzoor S."/>
            <person name="Bongcam-Rudloff E."/>
            <person name="Schnurer A."/>
            <person name="Muller B."/>
        </authorList>
    </citation>
    <scope>NUCLEOTIDE SEQUENCE [LARGE SCALE GENOMIC DNA]</scope>
    <source>
        <strain evidence="3">Re1</strain>
    </source>
</reference>
<evidence type="ECO:0000313" key="2">
    <source>
        <dbReference type="EMBL" id="CCP25702.1"/>
    </source>
</evidence>
<organism evidence="2 3">
    <name type="scientific">Tepidanaerobacter acetatoxydans (strain DSM 21804 / JCM 16047 / Re1)</name>
    <dbReference type="NCBI Taxonomy" id="1209989"/>
    <lineage>
        <taxon>Bacteria</taxon>
        <taxon>Bacillati</taxon>
        <taxon>Bacillota</taxon>
        <taxon>Clostridia</taxon>
        <taxon>Thermosediminibacterales</taxon>
        <taxon>Tepidanaerobacteraceae</taxon>
        <taxon>Tepidanaerobacter</taxon>
    </lineage>
</organism>
<feature type="transmembrane region" description="Helical" evidence="1">
    <location>
        <begin position="252"/>
        <end position="275"/>
    </location>
</feature>
<feature type="transmembrane region" description="Helical" evidence="1">
    <location>
        <begin position="164"/>
        <end position="185"/>
    </location>
</feature>
<dbReference type="KEGG" id="tae:TepiRe1_0980"/>
<feature type="transmembrane region" description="Helical" evidence="1">
    <location>
        <begin position="20"/>
        <end position="39"/>
    </location>
</feature>
<keyword evidence="1" id="KW-0472">Membrane</keyword>
<dbReference type="Proteomes" id="UP000010802">
    <property type="component" value="Chromosome"/>
</dbReference>
<keyword evidence="1" id="KW-0812">Transmembrane</keyword>
<keyword evidence="1" id="KW-1133">Transmembrane helix</keyword>
<feature type="transmembrane region" description="Helical" evidence="1">
    <location>
        <begin position="206"/>
        <end position="232"/>
    </location>
</feature>
<dbReference type="HOGENOM" id="CLU_764408_0_0_9"/>
<evidence type="ECO:0000313" key="3">
    <source>
        <dbReference type="Proteomes" id="UP000010802"/>
    </source>
</evidence>
<dbReference type="PATRIC" id="fig|1209989.3.peg.1083"/>
<dbReference type="RefSeq" id="WP_013777997.1">
    <property type="nucleotide sequence ID" value="NC_015519.1"/>
</dbReference>
<evidence type="ECO:0008006" key="4">
    <source>
        <dbReference type="Google" id="ProtNLM"/>
    </source>
</evidence>